<dbReference type="InterPro" id="IPR006311">
    <property type="entry name" value="TAT_signal"/>
</dbReference>
<comment type="similarity">
    <text evidence="1">Belongs to the UPF0065 (bug) family.</text>
</comment>
<organism evidence="2 3">
    <name type="scientific">Siccirubricoccus soli</name>
    <dbReference type="NCBI Taxonomy" id="2899147"/>
    <lineage>
        <taxon>Bacteria</taxon>
        <taxon>Pseudomonadati</taxon>
        <taxon>Pseudomonadota</taxon>
        <taxon>Alphaproteobacteria</taxon>
        <taxon>Acetobacterales</taxon>
        <taxon>Roseomonadaceae</taxon>
        <taxon>Siccirubricoccus</taxon>
    </lineage>
</organism>
<name>A0ABT1D8K3_9PROT</name>
<sequence>MRMDRRRLVQAGLGLSGLGLARGARAQPGWAPERPLRWIVPAPPGGGFDLIARLLAQGLSPRLGQPIVIDNRPGAGTGIGAEAVAKAAPDGLTFGSADNGTLVYNSVLYRRLAYDPEKDFRVVGTTARFHLVLAARAGSAIGSAAALVAQAKGAAEPMQYGSPGAGLPHHLAMERLARETGAKLTPVHYRGLAPMMTDMLAGTIEVAVVDLFAGREHLSAGRFRPLAVCSETRLPQLPGVPTVAEALGLAGFEAYAWQALILPRATPDAPVLRLRQELVAVLQDRGVAAAMREQGLDPLPGGEAEFAARLWREKTVWVPLIQSLGITLD</sequence>
<evidence type="ECO:0000313" key="2">
    <source>
        <dbReference type="EMBL" id="MCO6418267.1"/>
    </source>
</evidence>
<dbReference type="Pfam" id="PF03401">
    <property type="entry name" value="TctC"/>
    <property type="match status" value="1"/>
</dbReference>
<dbReference type="EMBL" id="JAFIRR010000123">
    <property type="protein sequence ID" value="MCO6418267.1"/>
    <property type="molecule type" value="Genomic_DNA"/>
</dbReference>
<evidence type="ECO:0000256" key="1">
    <source>
        <dbReference type="ARBA" id="ARBA00006987"/>
    </source>
</evidence>
<proteinExistence type="inferred from homology"/>
<evidence type="ECO:0000313" key="3">
    <source>
        <dbReference type="Proteomes" id="UP001523392"/>
    </source>
</evidence>
<dbReference type="Gene3D" id="3.40.190.10">
    <property type="entry name" value="Periplasmic binding protein-like II"/>
    <property type="match status" value="1"/>
</dbReference>
<dbReference type="Gene3D" id="3.40.190.150">
    <property type="entry name" value="Bordetella uptake gene, domain 1"/>
    <property type="match status" value="1"/>
</dbReference>
<keyword evidence="3" id="KW-1185">Reference proteome</keyword>
<dbReference type="SUPFAM" id="SSF53850">
    <property type="entry name" value="Periplasmic binding protein-like II"/>
    <property type="match status" value="1"/>
</dbReference>
<dbReference type="PANTHER" id="PTHR42928:SF5">
    <property type="entry name" value="BLR1237 PROTEIN"/>
    <property type="match status" value="1"/>
</dbReference>
<dbReference type="Proteomes" id="UP001523392">
    <property type="component" value="Unassembled WGS sequence"/>
</dbReference>
<reference evidence="2 3" key="1">
    <citation type="submission" date="2021-12" db="EMBL/GenBank/DDBJ databases">
        <title>Siccirubricoccus leaddurans sp. nov., a high concentration Zn2+ tolerance bacterium.</title>
        <authorList>
            <person name="Cao Y."/>
        </authorList>
    </citation>
    <scope>NUCLEOTIDE SEQUENCE [LARGE SCALE GENOMIC DNA]</scope>
    <source>
        <strain evidence="2 3">KC 17139</strain>
    </source>
</reference>
<dbReference type="PANTHER" id="PTHR42928">
    <property type="entry name" value="TRICARBOXYLATE-BINDING PROTEIN"/>
    <property type="match status" value="1"/>
</dbReference>
<protein>
    <submittedName>
        <fullName evidence="2">Tripartite tricarboxylate transporter substrate binding protein</fullName>
    </submittedName>
</protein>
<accession>A0ABT1D8K3</accession>
<dbReference type="InterPro" id="IPR042100">
    <property type="entry name" value="Bug_dom1"/>
</dbReference>
<dbReference type="PIRSF" id="PIRSF017082">
    <property type="entry name" value="YflP"/>
    <property type="match status" value="1"/>
</dbReference>
<comment type="caution">
    <text evidence="2">The sequence shown here is derived from an EMBL/GenBank/DDBJ whole genome shotgun (WGS) entry which is preliminary data.</text>
</comment>
<dbReference type="CDD" id="cd07012">
    <property type="entry name" value="PBP2_Bug_TTT"/>
    <property type="match status" value="1"/>
</dbReference>
<dbReference type="InterPro" id="IPR005064">
    <property type="entry name" value="BUG"/>
</dbReference>
<dbReference type="RefSeq" id="WP_252954896.1">
    <property type="nucleotide sequence ID" value="NZ_JAFIRR010000123.1"/>
</dbReference>
<gene>
    <name evidence="2" type="ORF">JYK14_19155</name>
</gene>
<dbReference type="PROSITE" id="PS51318">
    <property type="entry name" value="TAT"/>
    <property type="match status" value="1"/>
</dbReference>